<evidence type="ECO:0000256" key="1">
    <source>
        <dbReference type="ARBA" id="ARBA00022723"/>
    </source>
</evidence>
<keyword evidence="1" id="KW-0479">Metal-binding</keyword>
<dbReference type="SUPFAM" id="SSF53649">
    <property type="entry name" value="Alkaline phosphatase-like"/>
    <property type="match status" value="1"/>
</dbReference>
<dbReference type="Gene3D" id="3.40.720.10">
    <property type="entry name" value="Alkaline Phosphatase, subunit A"/>
    <property type="match status" value="1"/>
</dbReference>
<accession>A0ABN5GQF2</accession>
<dbReference type="Pfam" id="PF00884">
    <property type="entry name" value="Sulfatase"/>
    <property type="match status" value="1"/>
</dbReference>
<dbReference type="PANTHER" id="PTHR45953:SF1">
    <property type="entry name" value="IDURONATE 2-SULFATASE"/>
    <property type="match status" value="1"/>
</dbReference>
<sequence length="548" mass="61836">MNILYIMFDQLRFDYLSCAGHPHLQTPHIDGLAKRGVRFTRAYVQSPTCGSSRMSSYTGRYPSSHGVQFNGYPLRVGEWTMGDHLRKAGMSCHLIGKTHMVADAEGLQRLGLAPDSLIGVRQTECGFDPFVRDDGLWAEGPDGFYDDKRSPYNEYLKSKGYPGENPWSDFANAGTEGQDVASGWFMVNADKPANIAEEDSETPWLTREAMRFIEIAEQNGDQPWCAHLSYIKPHWPYIVPAPYHDMYDAEHVLPAVRSAAERQDAHPVFEGMMNNQIGQAFSRDEVRQKVIPAYMGLIKQADDQMGHLFAWLEATGRMQDTMIVLTSDHGDYLGDHWMGEKNLFHEPSIKVPLIIYDPRGEADATRGTTCDKVVEAIDLLPTFLEAAGGEAAPHILEGRSLMPWLRGEMPEWRDCAVAEFDYATLPLCEKLGLSPKDARLFMVVDKRWKFMHAEGGLRPMLFDLQEDPDELVDLAKSGAHQEVIDLMYDRLLEWGLRMSQRITLSDTQIATRRGKSARKGILLGVYEPSEVDDTLTEAYRRPIPKPTS</sequence>
<dbReference type="PANTHER" id="PTHR45953">
    <property type="entry name" value="IDURONATE 2-SULFATASE"/>
    <property type="match status" value="1"/>
</dbReference>
<evidence type="ECO:0000256" key="2">
    <source>
        <dbReference type="ARBA" id="ARBA00022801"/>
    </source>
</evidence>
<evidence type="ECO:0000313" key="4">
    <source>
        <dbReference type="EMBL" id="AUQ95723.1"/>
    </source>
</evidence>
<evidence type="ECO:0000259" key="3">
    <source>
        <dbReference type="Pfam" id="PF00884"/>
    </source>
</evidence>
<protein>
    <submittedName>
        <fullName evidence="4">Sulfatase</fullName>
        <ecNumber evidence="4">3.1.6.-</ecNumber>
    </submittedName>
</protein>
<reference evidence="4 5" key="1">
    <citation type="journal article" date="2017" name="Genome Biol. Evol.">
        <title>Trajectories and Drivers of Genome Evolution in Surface-Associated Marine Phaeobacter.</title>
        <authorList>
            <person name="Freese H.M."/>
            <person name="Sikorski J."/>
            <person name="Bunk B."/>
            <person name="Scheuner C."/>
            <person name="Meier-Kolthoff J.P."/>
            <person name="Sproer C."/>
            <person name="Gram L."/>
            <person name="Overmann J."/>
        </authorList>
    </citation>
    <scope>NUCLEOTIDE SEQUENCE [LARGE SCALE GENOMIC DNA]</scope>
    <source>
        <strain evidence="4 5">P66</strain>
    </source>
</reference>
<proteinExistence type="predicted"/>
<organism evidence="4 5">
    <name type="scientific">Phaeobacter inhibens</name>
    <dbReference type="NCBI Taxonomy" id="221822"/>
    <lineage>
        <taxon>Bacteria</taxon>
        <taxon>Pseudomonadati</taxon>
        <taxon>Pseudomonadota</taxon>
        <taxon>Alphaproteobacteria</taxon>
        <taxon>Rhodobacterales</taxon>
        <taxon>Roseobacteraceae</taxon>
        <taxon>Phaeobacter</taxon>
    </lineage>
</organism>
<keyword evidence="5" id="KW-1185">Reference proteome</keyword>
<dbReference type="RefSeq" id="WP_102874860.1">
    <property type="nucleotide sequence ID" value="NZ_CP010599.1"/>
</dbReference>
<dbReference type="InterPro" id="IPR017850">
    <property type="entry name" value="Alkaline_phosphatase_core_sf"/>
</dbReference>
<dbReference type="EMBL" id="CP010705">
    <property type="protein sequence ID" value="AUQ95723.1"/>
    <property type="molecule type" value="Genomic_DNA"/>
</dbReference>
<gene>
    <name evidence="4" type="ORF">PhaeoP66_02969</name>
</gene>
<dbReference type="Proteomes" id="UP000236536">
    <property type="component" value="Chromosome"/>
</dbReference>
<feature type="domain" description="Sulfatase N-terminal" evidence="3">
    <location>
        <begin position="2"/>
        <end position="388"/>
    </location>
</feature>
<evidence type="ECO:0000313" key="5">
    <source>
        <dbReference type="Proteomes" id="UP000236536"/>
    </source>
</evidence>
<dbReference type="GO" id="GO:0016787">
    <property type="term" value="F:hydrolase activity"/>
    <property type="evidence" value="ECO:0007669"/>
    <property type="project" value="UniProtKB-KW"/>
</dbReference>
<name>A0ABN5GQF2_9RHOB</name>
<keyword evidence="2 4" id="KW-0378">Hydrolase</keyword>
<reference evidence="4 5" key="2">
    <citation type="journal article" date="2017" name="Int. J. Syst. Evol. Microbiol.">
        <title>Adaptation of Surface-Associated Bacteria to the Open Ocean: A Genomically Distinct Subpopulation of Phaeobacter gallaeciensis Colonizes Pacific Mesozooplankton.</title>
        <authorList>
            <person name="Freese H.M."/>
            <person name="Methner A."/>
            <person name="Overmann J."/>
        </authorList>
    </citation>
    <scope>NUCLEOTIDE SEQUENCE [LARGE SCALE GENOMIC DNA]</scope>
    <source>
        <strain evidence="4 5">P66</strain>
    </source>
</reference>
<dbReference type="EC" id="3.1.6.-" evidence="4"/>
<dbReference type="InterPro" id="IPR000917">
    <property type="entry name" value="Sulfatase_N"/>
</dbReference>